<evidence type="ECO:0000313" key="2">
    <source>
        <dbReference type="Proteomes" id="UP000011663"/>
    </source>
</evidence>
<evidence type="ECO:0008006" key="3">
    <source>
        <dbReference type="Google" id="ProtNLM"/>
    </source>
</evidence>
<dbReference type="OrthoDB" id="307795at2"/>
<evidence type="ECO:0000313" key="1">
    <source>
        <dbReference type="EMBL" id="EKV58056.1"/>
    </source>
</evidence>
<organism evidence="1 2">
    <name type="scientific">Brachyspira hampsonii 30446</name>
    <dbReference type="NCBI Taxonomy" id="1289135"/>
    <lineage>
        <taxon>Bacteria</taxon>
        <taxon>Pseudomonadati</taxon>
        <taxon>Spirochaetota</taxon>
        <taxon>Spirochaetia</taxon>
        <taxon>Brachyspirales</taxon>
        <taxon>Brachyspiraceae</taxon>
        <taxon>Brachyspira</taxon>
    </lineage>
</organism>
<name>A0A2U4EXQ0_9SPIR</name>
<proteinExistence type="predicted"/>
<accession>A0A2U4EXQ0</accession>
<dbReference type="AlphaFoldDB" id="A0A2U4EXQ0"/>
<comment type="caution">
    <text evidence="1">The sequence shown here is derived from an EMBL/GenBank/DDBJ whole genome shotgun (WGS) entry which is preliminary data.</text>
</comment>
<dbReference type="GeneID" id="66486869"/>
<dbReference type="Proteomes" id="UP000011663">
    <property type="component" value="Unassembled WGS sequence"/>
</dbReference>
<dbReference type="RefSeq" id="WP_008721817.1">
    <property type="nucleotide sequence ID" value="NZ_JH994110.1"/>
</dbReference>
<protein>
    <recommendedName>
        <fullName evidence="3">Serpentine_recp domain containing protein</fullName>
    </recommendedName>
</protein>
<sequence>MKKLNYILFIITLILSINMRVFAENGFVAILNVPVGLSVGIPVNVNSGETLNKIGINTGVNAKLGYIFDLEKFGITPLLELGYSYDTYAYSAFFENTLDTTRTRITLSETINAHSFQIGIIPKINIENFAIGLGFGVKIPLYLTFTYNIVMFNNNNEYSENQNLNLDRKAIENRYSRSVIPYLKLSFDYYFAIMEKLAIGVGVYLGYDFGFPSRVYAEERLDSFNIAAQIGLRFGPGIEKVELSKIRYGF</sequence>
<reference evidence="1 2" key="1">
    <citation type="submission" date="2012-07" db="EMBL/GenBank/DDBJ databases">
        <title>Genome sequence of Brachyspira sp. 30446, isolated from a pig with mucohaemorrhagic colitis.</title>
        <authorList>
            <person name="Rubin J.E."/>
            <person name="Fernando C."/>
            <person name="Harding J.C.S."/>
            <person name="Hill J.E."/>
        </authorList>
    </citation>
    <scope>NUCLEOTIDE SEQUENCE [LARGE SCALE GENOMIC DNA]</scope>
    <source>
        <strain evidence="1 2">30446</strain>
    </source>
</reference>
<dbReference type="EMBL" id="ALNZ01000009">
    <property type="protein sequence ID" value="EKV58056.1"/>
    <property type="molecule type" value="Genomic_DNA"/>
</dbReference>
<gene>
    <name evidence="1" type="ORF">A966_02013</name>
</gene>